<protein>
    <recommendedName>
        <fullName evidence="1">Scaffold protein FimL second domain-containing protein</fullName>
    </recommendedName>
</protein>
<reference evidence="2 3" key="1">
    <citation type="submission" date="2018-07" db="EMBL/GenBank/DDBJ databases">
        <title>Genome sequencing of rice bacterial endophytes.</title>
        <authorList>
            <person name="Venturi V."/>
        </authorList>
    </citation>
    <scope>NUCLEOTIDE SEQUENCE [LARGE SCALE GENOMIC DNA]</scope>
    <source>
        <strain evidence="2 3">AG1002</strain>
    </source>
</reference>
<dbReference type="AlphaFoldDB" id="A0A3D9EVD1"/>
<name>A0A3D9EVD1_ECTOL</name>
<dbReference type="InterPro" id="IPR036641">
    <property type="entry name" value="HPT_dom_sf"/>
</dbReference>
<dbReference type="Proteomes" id="UP000256988">
    <property type="component" value="Unassembled WGS sequence"/>
</dbReference>
<proteinExistence type="predicted"/>
<dbReference type="Pfam" id="PF26379">
    <property type="entry name" value="FimL_2nd"/>
    <property type="match status" value="1"/>
</dbReference>
<evidence type="ECO:0000313" key="3">
    <source>
        <dbReference type="Proteomes" id="UP000256988"/>
    </source>
</evidence>
<feature type="domain" description="Scaffold protein FimL second" evidence="1">
    <location>
        <begin position="157"/>
        <end position="292"/>
    </location>
</feature>
<organism evidence="2 3">
    <name type="scientific">Ectopseudomonas oleovorans</name>
    <name type="common">Pseudomonas oleovorans</name>
    <dbReference type="NCBI Taxonomy" id="301"/>
    <lineage>
        <taxon>Bacteria</taxon>
        <taxon>Pseudomonadati</taxon>
        <taxon>Pseudomonadota</taxon>
        <taxon>Gammaproteobacteria</taxon>
        <taxon>Pseudomonadales</taxon>
        <taxon>Pseudomonadaceae</taxon>
        <taxon>Ectopseudomonas</taxon>
    </lineage>
</organism>
<dbReference type="GO" id="GO:0000160">
    <property type="term" value="P:phosphorelay signal transduction system"/>
    <property type="evidence" value="ECO:0007669"/>
    <property type="project" value="InterPro"/>
</dbReference>
<evidence type="ECO:0000259" key="1">
    <source>
        <dbReference type="Pfam" id="PF26379"/>
    </source>
</evidence>
<dbReference type="SUPFAM" id="SSF47226">
    <property type="entry name" value="Histidine-containing phosphotransfer domain, HPT domain"/>
    <property type="match status" value="2"/>
</dbReference>
<sequence length="566" mass="61721">MVTGARALSLVREQLFATIEEAESHLERFIVERHCSSLLQRAVESIGQIRGALTLIELAGAQLLAHQTLQIANDIPAGAGPEHDEHLMAICRGLHVLRRYLEQLRSGQDEMPELLLPAINALRLAGGEPELPESYFFSVRLDQRPLISATTRLGLRERQAQARRMRQMYQVGLLGFLRDVNGVASLRLMARALERSAALLHDQVGGYLPWVAAATVEGFAQGRLTATRERKQLFARVDRELRQMLGNELHEPARSTLKELLYLLALAGVEGAHPQEVMNAYGFERLGFTDAQLEAGKKRLAGPGHAVMHSLSAAIREELETVKDLIDLIETELRNGAEQNRLPRSDNFSRLYVQVGLLGKTLEMVGQENAGQVLQQCLPNISQFRDKSLVLDDLAPLADALLLVESLLGQPEGQGSLIDVPLEADGVQVSVANYQLGEAQALLHREAYKGLTDAKRAIGAFLDSRGDALHLATVPALLDTVRGALFFLGNPRAAELVRACTGYIQRCLIEGGQACEPATLEVLADALSSIEFFVESGGTESQDGTPEILDIAAQSIRALGWTSAAA</sequence>
<dbReference type="EMBL" id="QRDL01000002">
    <property type="protein sequence ID" value="RED07079.1"/>
    <property type="molecule type" value="Genomic_DNA"/>
</dbReference>
<accession>A0A3D9EVD1</accession>
<evidence type="ECO:0000313" key="2">
    <source>
        <dbReference type="EMBL" id="RED07079.1"/>
    </source>
</evidence>
<dbReference type="InterPro" id="IPR058661">
    <property type="entry name" value="FimL_2nd"/>
</dbReference>
<dbReference type="RefSeq" id="WP_027602279.1">
    <property type="nucleotide sequence ID" value="NZ_QRDL01000002.1"/>
</dbReference>
<comment type="caution">
    <text evidence="2">The sequence shown here is derived from an EMBL/GenBank/DDBJ whole genome shotgun (WGS) entry which is preliminary data.</text>
</comment>
<gene>
    <name evidence="2" type="ORF">DFO60_1588</name>
</gene>